<comment type="catalytic activity">
    <reaction evidence="12">
        <text>L-valine + 2-oxoglutarate = 3-methyl-2-oxobutanoate + L-glutamate</text>
        <dbReference type="Rhea" id="RHEA:24813"/>
        <dbReference type="ChEBI" id="CHEBI:11851"/>
        <dbReference type="ChEBI" id="CHEBI:16810"/>
        <dbReference type="ChEBI" id="CHEBI:29985"/>
        <dbReference type="ChEBI" id="CHEBI:57762"/>
        <dbReference type="EC" id="2.6.1.42"/>
    </reaction>
</comment>
<dbReference type="UniPathway" id="UPA00048">
    <property type="reaction ID" value="UER00073"/>
</dbReference>
<evidence type="ECO:0000256" key="13">
    <source>
        <dbReference type="ARBA" id="ARBA00048798"/>
    </source>
</evidence>
<dbReference type="GO" id="GO:0009099">
    <property type="term" value="P:L-valine biosynthetic process"/>
    <property type="evidence" value="ECO:0007669"/>
    <property type="project" value="UniProtKB-UniPathway"/>
</dbReference>
<dbReference type="UniPathway" id="UPA00047">
    <property type="reaction ID" value="UER00058"/>
</dbReference>
<comment type="catalytic activity">
    <reaction evidence="13">
        <text>L-isoleucine + 2-oxoglutarate = (S)-3-methyl-2-oxopentanoate + L-glutamate</text>
        <dbReference type="Rhea" id="RHEA:24801"/>
        <dbReference type="ChEBI" id="CHEBI:16810"/>
        <dbReference type="ChEBI" id="CHEBI:29985"/>
        <dbReference type="ChEBI" id="CHEBI:35146"/>
        <dbReference type="ChEBI" id="CHEBI:58045"/>
        <dbReference type="EC" id="2.6.1.42"/>
    </reaction>
</comment>
<reference evidence="16 17" key="1">
    <citation type="submission" date="2018-07" db="EMBL/GenBank/DDBJ databases">
        <title>Genomic Encyclopedia of Type Strains, Phase IV (KMG-IV): sequencing the most valuable type-strain genomes for metagenomic binning, comparative biology and taxonomic classification.</title>
        <authorList>
            <person name="Goeker M."/>
        </authorList>
    </citation>
    <scope>NUCLEOTIDE SEQUENCE [LARGE SCALE GENOMIC DNA]</scope>
    <source>
        <strain evidence="16 17">DSM 44290</strain>
    </source>
</reference>
<dbReference type="RefSeq" id="WP_067998510.1">
    <property type="nucleotide sequence ID" value="NZ_QQBC01000007.1"/>
</dbReference>
<evidence type="ECO:0000256" key="11">
    <source>
        <dbReference type="ARBA" id="ARBA00023304"/>
    </source>
</evidence>
<sequence length="359" mass="39733">METTLHNSAATAEAGPVRNLGHGEDFTAHMFSARWSEQHGWHDAGLRAIEYLSLHPATVGLHYGQVAFEGLKAHRQVDGKMGVFRPLWNADRFRRSARRLAMPEIPEELFLRAVEELVVADRSCLPEDLSRSLYLRPLLFATDVSLMLRPAREYRFLLMAFVAGGFFGDDTESISVWVDDEYSRAFPGGTGDVKIAGNYAPTFVAQQRAQQADCQQVLWLDAMEHRWLEELGGMNVFLVRGRGADAEVITPELTGTLLPGATRDSILTLASRLGYAPREERISLNQLRTGCANGEISEMFACGTAAVVTPVRRICEPGGQFTVGDGPIGPVTRELCAALTGVQRGTVPDVDRWVYRIER</sequence>
<dbReference type="PANTHER" id="PTHR11825">
    <property type="entry name" value="SUBGROUP IIII AMINOTRANSFERASE"/>
    <property type="match status" value="1"/>
</dbReference>
<comment type="pathway">
    <text evidence="3">Amino-acid biosynthesis; L-valine biosynthesis; L-valine from pyruvate: step 4/4.</text>
</comment>
<feature type="modified residue" description="N6-(pyridoxal phosphate)lysine" evidence="15">
    <location>
        <position position="194"/>
    </location>
</feature>
<comment type="caution">
    <text evidence="16">The sequence shown here is derived from an EMBL/GenBank/DDBJ whole genome shotgun (WGS) entry which is preliminary data.</text>
</comment>
<dbReference type="InterPro" id="IPR033939">
    <property type="entry name" value="BCAT_family"/>
</dbReference>
<evidence type="ECO:0000256" key="3">
    <source>
        <dbReference type="ARBA" id="ARBA00004931"/>
    </source>
</evidence>
<dbReference type="PIRSF" id="PIRSF006468">
    <property type="entry name" value="BCAT1"/>
    <property type="match status" value="1"/>
</dbReference>
<dbReference type="CDD" id="cd01557">
    <property type="entry name" value="BCAT_beta_family"/>
    <property type="match status" value="1"/>
</dbReference>
<evidence type="ECO:0000256" key="5">
    <source>
        <dbReference type="ARBA" id="ARBA00009320"/>
    </source>
</evidence>
<dbReference type="SUPFAM" id="SSF56752">
    <property type="entry name" value="D-aminoacid aminotransferase-like PLP-dependent enzymes"/>
    <property type="match status" value="1"/>
</dbReference>
<accession>A0A370I2L2</accession>
<comment type="catalytic activity">
    <reaction evidence="14">
        <text>L-leucine + 2-oxoglutarate = 4-methyl-2-oxopentanoate + L-glutamate</text>
        <dbReference type="Rhea" id="RHEA:18321"/>
        <dbReference type="ChEBI" id="CHEBI:16810"/>
        <dbReference type="ChEBI" id="CHEBI:17865"/>
        <dbReference type="ChEBI" id="CHEBI:29985"/>
        <dbReference type="ChEBI" id="CHEBI:57427"/>
        <dbReference type="EC" id="2.6.1.42"/>
    </reaction>
</comment>
<dbReference type="GO" id="GO:0009098">
    <property type="term" value="P:L-leucine biosynthetic process"/>
    <property type="evidence" value="ECO:0007669"/>
    <property type="project" value="UniProtKB-UniPathway"/>
</dbReference>
<keyword evidence="7 16" id="KW-0032">Aminotransferase</keyword>
<evidence type="ECO:0000256" key="6">
    <source>
        <dbReference type="ARBA" id="ARBA00013053"/>
    </source>
</evidence>
<evidence type="ECO:0000256" key="7">
    <source>
        <dbReference type="ARBA" id="ARBA00022576"/>
    </source>
</evidence>
<dbReference type="Pfam" id="PF01063">
    <property type="entry name" value="Aminotran_4"/>
    <property type="match status" value="1"/>
</dbReference>
<evidence type="ECO:0000256" key="12">
    <source>
        <dbReference type="ARBA" id="ARBA00048212"/>
    </source>
</evidence>
<comment type="pathway">
    <text evidence="2">Amino-acid biosynthesis; L-isoleucine biosynthesis; L-isoleucine from 2-oxobutanoate: step 4/4.</text>
</comment>
<dbReference type="AlphaFoldDB" id="A0A370I2L2"/>
<keyword evidence="17" id="KW-1185">Reference proteome</keyword>
<comment type="pathway">
    <text evidence="4">Amino-acid biosynthesis; L-leucine biosynthesis; L-leucine from 3-methyl-2-oxobutanoate: step 4/4.</text>
</comment>
<dbReference type="PANTHER" id="PTHR11825:SF44">
    <property type="entry name" value="BRANCHED-CHAIN-AMINO-ACID AMINOTRANSFERASE"/>
    <property type="match status" value="1"/>
</dbReference>
<dbReference type="InterPro" id="IPR043132">
    <property type="entry name" value="BCAT-like_C"/>
</dbReference>
<evidence type="ECO:0000313" key="17">
    <source>
        <dbReference type="Proteomes" id="UP000254869"/>
    </source>
</evidence>
<keyword evidence="9 16" id="KW-0808">Transferase</keyword>
<dbReference type="InterPro" id="IPR005786">
    <property type="entry name" value="B_amino_transII"/>
</dbReference>
<evidence type="ECO:0000256" key="14">
    <source>
        <dbReference type="ARBA" id="ARBA00049229"/>
    </source>
</evidence>
<dbReference type="EC" id="2.6.1.42" evidence="6"/>
<dbReference type="GO" id="GO:0009097">
    <property type="term" value="P:isoleucine biosynthetic process"/>
    <property type="evidence" value="ECO:0007669"/>
    <property type="project" value="UniProtKB-UniPathway"/>
</dbReference>
<comment type="cofactor">
    <cofactor evidence="1">
        <name>pyridoxal 5'-phosphate</name>
        <dbReference type="ChEBI" id="CHEBI:597326"/>
    </cofactor>
</comment>
<evidence type="ECO:0000256" key="1">
    <source>
        <dbReference type="ARBA" id="ARBA00001933"/>
    </source>
</evidence>
<dbReference type="GO" id="GO:0004084">
    <property type="term" value="F:branched-chain-amino-acid transaminase activity"/>
    <property type="evidence" value="ECO:0007669"/>
    <property type="project" value="UniProtKB-EC"/>
</dbReference>
<evidence type="ECO:0000256" key="8">
    <source>
        <dbReference type="ARBA" id="ARBA00022605"/>
    </source>
</evidence>
<protein>
    <recommendedName>
        <fullName evidence="6">branched-chain-amino-acid transaminase</fullName>
        <ecNumber evidence="6">2.6.1.42</ecNumber>
    </recommendedName>
</protein>
<dbReference type="InterPro" id="IPR036038">
    <property type="entry name" value="Aminotransferase-like"/>
</dbReference>
<dbReference type="InterPro" id="IPR043131">
    <property type="entry name" value="BCAT-like_N"/>
</dbReference>
<evidence type="ECO:0000256" key="4">
    <source>
        <dbReference type="ARBA" id="ARBA00005072"/>
    </source>
</evidence>
<dbReference type="NCBIfam" id="NF009897">
    <property type="entry name" value="PRK13357.1"/>
    <property type="match status" value="1"/>
</dbReference>
<dbReference type="Gene3D" id="3.20.10.10">
    <property type="entry name" value="D-amino Acid Aminotransferase, subunit A, domain 2"/>
    <property type="match status" value="1"/>
</dbReference>
<dbReference type="UniPathway" id="UPA00049">
    <property type="reaction ID" value="UER00062"/>
</dbReference>
<evidence type="ECO:0000256" key="10">
    <source>
        <dbReference type="ARBA" id="ARBA00022898"/>
    </source>
</evidence>
<organism evidence="16 17">
    <name type="scientific">Nocardia pseudobrasiliensis</name>
    <dbReference type="NCBI Taxonomy" id="45979"/>
    <lineage>
        <taxon>Bacteria</taxon>
        <taxon>Bacillati</taxon>
        <taxon>Actinomycetota</taxon>
        <taxon>Actinomycetes</taxon>
        <taxon>Mycobacteriales</taxon>
        <taxon>Nocardiaceae</taxon>
        <taxon>Nocardia</taxon>
    </lineage>
</organism>
<comment type="similarity">
    <text evidence="5">Belongs to the class-IV pyridoxal-phosphate-dependent aminotransferase family.</text>
</comment>
<dbReference type="InterPro" id="IPR001544">
    <property type="entry name" value="Aminotrans_IV"/>
</dbReference>
<keyword evidence="10" id="KW-0663">Pyridoxal phosphate</keyword>
<dbReference type="EMBL" id="QQBC01000007">
    <property type="protein sequence ID" value="RDI64979.1"/>
    <property type="molecule type" value="Genomic_DNA"/>
</dbReference>
<name>A0A370I2L2_9NOCA</name>
<proteinExistence type="inferred from homology"/>
<evidence type="ECO:0000256" key="15">
    <source>
        <dbReference type="PIRSR" id="PIRSR006468-1"/>
    </source>
</evidence>
<evidence type="ECO:0000256" key="9">
    <source>
        <dbReference type="ARBA" id="ARBA00022679"/>
    </source>
</evidence>
<evidence type="ECO:0000313" key="16">
    <source>
        <dbReference type="EMBL" id="RDI64979.1"/>
    </source>
</evidence>
<dbReference type="NCBIfam" id="TIGR01123">
    <property type="entry name" value="ilvE_II"/>
    <property type="match status" value="1"/>
</dbReference>
<dbReference type="Gene3D" id="3.30.470.10">
    <property type="match status" value="1"/>
</dbReference>
<evidence type="ECO:0000256" key="2">
    <source>
        <dbReference type="ARBA" id="ARBA00004824"/>
    </source>
</evidence>
<keyword evidence="11" id="KW-0100">Branched-chain amino acid biosynthesis</keyword>
<dbReference type="STRING" id="1210086.GCA_001613105_03317"/>
<dbReference type="Proteomes" id="UP000254869">
    <property type="component" value="Unassembled WGS sequence"/>
</dbReference>
<keyword evidence="8" id="KW-0028">Amino-acid biosynthesis</keyword>
<gene>
    <name evidence="16" type="ORF">DFR76_107357</name>
</gene>